<dbReference type="Pfam" id="PF00535">
    <property type="entry name" value="Glycos_transf_2"/>
    <property type="match status" value="1"/>
</dbReference>
<name>A0ABY8N9U4_9GAMM</name>
<sequence length="835" mass="95535">MSVSIAVIIATSMRRTDLLIERSLRSVYAQENVIPWRIYVVDDNACQEEYLSIRRRVKRLRDTFFSTKFPHGVPDHWYKTEVIRNSRTRGRSGSGAWNSGAMAAWQNRPADNPLYFAILDDDDEWYPQYLASCCQRLAEEDFYAVAVVSAFHRYEFGQDRPIHLLPEHLTLDEFFIGNPGWQGSNTFIDAETFWRAGGYDESMPSTQDRDFAIRILEVSESRGQNILVNTRPLLRHHAHTGERVTRCQAGKHKGLDLFYDKYASRMDTSIHEASLKRAERLFGYRRQSVKETAHDVAHYRTYEDEPPVKLVIGVASSCARNVKNQLSSLERQIQQEPKFVGQCHYLLLTNGDREEAIKFALQAVSPKNFSVRILDLAEQKRHYSRFPYHSVFELNAISRKSIAFSRSLLHFFCWEEAKSQGPDCRVLILDDDLQFESLSIENGALESKKLNFLGKLSWLIKNCDADIIVSPYSDAPALPFYSSLRTQLLDLYYSLLNFVRLDPDTNYASNVRSLKEVSGGDDYYYDFSSARYDHLERPVAWQPVSLSDGHKVAEIFSAFLTDIQYLNEQANITRPLLASAEAWNANTGRNSHRRGGIALYRNLSLLVEAPNLSPTIDRGEVSTQVRRSDFITAIHMVKNMGVKIEEVSLPLRHHRRMQNGPGEISATKLADDIIGLCFYRVFEEFCDGKFSSKRSIQDRFSRMVEDYLERITINHLRADQLILQLCNLLTQNERLMNHSANLHSQVIKVAKTALEDFRLDHLNGKVLEQIEKVREITGSYDVASQIRQIDQIFARAVSSGAIYALNGYKLWSVINGARPVGSVTDITPAEAAEFV</sequence>
<evidence type="ECO:0000313" key="3">
    <source>
        <dbReference type="Proteomes" id="UP001236500"/>
    </source>
</evidence>
<protein>
    <submittedName>
        <fullName evidence="2">Glycosyltransferase</fullName>
        <ecNumber evidence="2">2.4.-.-</ecNumber>
    </submittedName>
</protein>
<gene>
    <name evidence="2" type="ORF">PVT68_10500</name>
</gene>
<dbReference type="Proteomes" id="UP001236500">
    <property type="component" value="Chromosome"/>
</dbReference>
<evidence type="ECO:0000313" key="2">
    <source>
        <dbReference type="EMBL" id="WGL15204.1"/>
    </source>
</evidence>
<feature type="domain" description="Glycosyltransferase 2-like" evidence="1">
    <location>
        <begin position="8"/>
        <end position="171"/>
    </location>
</feature>
<dbReference type="CDD" id="cd00761">
    <property type="entry name" value="Glyco_tranf_GTA_type"/>
    <property type="match status" value="1"/>
</dbReference>
<dbReference type="EMBL" id="CP118605">
    <property type="protein sequence ID" value="WGL15204.1"/>
    <property type="molecule type" value="Genomic_DNA"/>
</dbReference>
<reference evidence="2 3" key="1">
    <citation type="submission" date="2023-02" db="EMBL/GenBank/DDBJ databases">
        <title>Description and genomic characterization of Microbulbifer bruguierae sp. nov., isolated from the sediment of mangrove plant Bruguiera sexangula.</title>
        <authorList>
            <person name="Long M."/>
        </authorList>
    </citation>
    <scope>NUCLEOTIDE SEQUENCE [LARGE SCALE GENOMIC DNA]</scope>
    <source>
        <strain evidence="2 3">H12</strain>
    </source>
</reference>
<dbReference type="GO" id="GO:0016757">
    <property type="term" value="F:glycosyltransferase activity"/>
    <property type="evidence" value="ECO:0007669"/>
    <property type="project" value="UniProtKB-KW"/>
</dbReference>
<dbReference type="InterPro" id="IPR001173">
    <property type="entry name" value="Glyco_trans_2-like"/>
</dbReference>
<dbReference type="EC" id="2.4.-.-" evidence="2"/>
<dbReference type="RefSeq" id="WP_280317812.1">
    <property type="nucleotide sequence ID" value="NZ_CP118605.1"/>
</dbReference>
<evidence type="ECO:0000259" key="1">
    <source>
        <dbReference type="Pfam" id="PF00535"/>
    </source>
</evidence>
<organism evidence="2 3">
    <name type="scientific">Microbulbifer bruguierae</name>
    <dbReference type="NCBI Taxonomy" id="3029061"/>
    <lineage>
        <taxon>Bacteria</taxon>
        <taxon>Pseudomonadati</taxon>
        <taxon>Pseudomonadota</taxon>
        <taxon>Gammaproteobacteria</taxon>
        <taxon>Cellvibrionales</taxon>
        <taxon>Microbulbiferaceae</taxon>
        <taxon>Microbulbifer</taxon>
    </lineage>
</organism>
<accession>A0ABY8N9U4</accession>
<keyword evidence="3" id="KW-1185">Reference proteome</keyword>
<dbReference type="Gene3D" id="3.90.550.10">
    <property type="entry name" value="Spore Coat Polysaccharide Biosynthesis Protein SpsA, Chain A"/>
    <property type="match status" value="1"/>
</dbReference>
<proteinExistence type="predicted"/>
<dbReference type="SUPFAM" id="SSF53448">
    <property type="entry name" value="Nucleotide-diphospho-sugar transferases"/>
    <property type="match status" value="1"/>
</dbReference>
<keyword evidence="2" id="KW-0808">Transferase</keyword>
<dbReference type="InterPro" id="IPR029044">
    <property type="entry name" value="Nucleotide-diphossugar_trans"/>
</dbReference>
<keyword evidence="2" id="KW-0328">Glycosyltransferase</keyword>